<dbReference type="EMBL" id="CP021112">
    <property type="protein sequence ID" value="ARP99427.1"/>
    <property type="molecule type" value="Genomic_DNA"/>
</dbReference>
<dbReference type="AlphaFoldDB" id="A0A1W6ZQA5"/>
<evidence type="ECO:0000256" key="1">
    <source>
        <dbReference type="SAM" id="MobiDB-lite"/>
    </source>
</evidence>
<dbReference type="RefSeq" id="WP_086087837.1">
    <property type="nucleotide sequence ID" value="NZ_CP021112.1"/>
</dbReference>
<feature type="region of interest" description="Disordered" evidence="1">
    <location>
        <begin position="1"/>
        <end position="39"/>
    </location>
</feature>
<dbReference type="Proteomes" id="UP000194137">
    <property type="component" value="Chromosome"/>
</dbReference>
<keyword evidence="2" id="KW-0812">Transmembrane</keyword>
<protein>
    <submittedName>
        <fullName evidence="3">Uncharacterized protein</fullName>
    </submittedName>
</protein>
<reference evidence="3 4" key="1">
    <citation type="submission" date="2017-05" db="EMBL/GenBank/DDBJ databases">
        <title>Full genome sequence of Pseudorhodoplanes sinuspersici.</title>
        <authorList>
            <person name="Dastgheib S.M.M."/>
            <person name="Shavandi M."/>
            <person name="Tirandaz H."/>
        </authorList>
    </citation>
    <scope>NUCLEOTIDE SEQUENCE [LARGE SCALE GENOMIC DNA]</scope>
    <source>
        <strain evidence="3 4">RIPI110</strain>
    </source>
</reference>
<evidence type="ECO:0000313" key="3">
    <source>
        <dbReference type="EMBL" id="ARP99427.1"/>
    </source>
</evidence>
<feature type="transmembrane region" description="Helical" evidence="2">
    <location>
        <begin position="67"/>
        <end position="87"/>
    </location>
</feature>
<accession>A0A1W6ZQA5</accession>
<dbReference type="KEGG" id="psin:CAK95_10265"/>
<keyword evidence="2" id="KW-1133">Transmembrane helix</keyword>
<proteinExistence type="predicted"/>
<feature type="transmembrane region" description="Helical" evidence="2">
    <location>
        <begin position="93"/>
        <end position="111"/>
    </location>
</feature>
<keyword evidence="4" id="KW-1185">Reference proteome</keyword>
<evidence type="ECO:0000256" key="2">
    <source>
        <dbReference type="SAM" id="Phobius"/>
    </source>
</evidence>
<name>A0A1W6ZQA5_9HYPH</name>
<sequence length="126" mass="13954">MSYIDPNRPSGDSRPRVEHPRVEPEIIPPNAQSRRGETRGGFDSIFIRVEEGADGIRRVTLKRPGPFTIIALLAAAGLIVALFFVVLAGLMLLWIPLAIAGILFALFSSSGRDMWQRIRSWWGGGR</sequence>
<keyword evidence="2" id="KW-0472">Membrane</keyword>
<gene>
    <name evidence="3" type="ORF">CAK95_10265</name>
</gene>
<evidence type="ECO:0000313" key="4">
    <source>
        <dbReference type="Proteomes" id="UP000194137"/>
    </source>
</evidence>
<feature type="compositionally biased region" description="Basic and acidic residues" evidence="1">
    <location>
        <begin position="11"/>
        <end position="24"/>
    </location>
</feature>
<organism evidence="3 4">
    <name type="scientific">Pseudorhodoplanes sinuspersici</name>
    <dbReference type="NCBI Taxonomy" id="1235591"/>
    <lineage>
        <taxon>Bacteria</taxon>
        <taxon>Pseudomonadati</taxon>
        <taxon>Pseudomonadota</taxon>
        <taxon>Alphaproteobacteria</taxon>
        <taxon>Hyphomicrobiales</taxon>
        <taxon>Pseudorhodoplanes</taxon>
    </lineage>
</organism>